<evidence type="ECO:0000313" key="3">
    <source>
        <dbReference type="Proteomes" id="UP000663860"/>
    </source>
</evidence>
<name>A0A815LQV2_9BILA</name>
<reference evidence="2" key="1">
    <citation type="submission" date="2021-02" db="EMBL/GenBank/DDBJ databases">
        <authorList>
            <person name="Nowell W R."/>
        </authorList>
    </citation>
    <scope>NUCLEOTIDE SEQUENCE</scope>
</reference>
<dbReference type="Pfam" id="PF12449">
    <property type="entry name" value="DUF3684"/>
    <property type="match status" value="1"/>
</dbReference>
<gene>
    <name evidence="2" type="ORF">IZO911_LOCUS40169</name>
</gene>
<dbReference type="SUPFAM" id="SSF55874">
    <property type="entry name" value="ATPase domain of HSP90 chaperone/DNA topoisomerase II/histidine kinase"/>
    <property type="match status" value="1"/>
</dbReference>
<sequence>MVEETTQIKNLSSDDLWLKIINEGIEDRVEVNQRMLIDKMLARYSSDFVVYRELIQNSDDAHATSFILQIKCDLNSNKNLNESNSYLEDMEQIMNNKFGINQTSDLSENDFHNCLINEIRTINNGNIFNEDDWKRVITIAEGNTSIDAVGQFGVGFFSVFSYSEKPMIQSGKHCLAFAWQNGKSLTTFRKELSLHEQSSSTSVILPMKTKYILQTKSILDNKSNKDQIKPIFNLIQLKAYLTKVLSFTRHINEIIIQINNVKIFQVNKIKKPLLSKDLKSNNQQNFLHFKLFTQTEQTFNIMNGPSITLNHIDVESEVKIDDELHKKIENVLKKRLPSIIHIELLFPSNQILEKEQWNILTNNQILKDLIPLIYSQEKYSPSGQIFIGLGTHQSTGVGMHIYSHLIPTIERENIDLQDPYISIWNEQLLTSIGYIIRLIYDQTILDAVNNHSQHLNTILSFFAFQTSIPKKAIGKFLLDGFFSFDEDIIVPVQQYPSDNELSLISSREVYVSNSKHIEKFLSIPLVPFDIGQNEFIQILKHHEHIQDINNEIILEKIRESIFLYDELIELLHWLCTTIFQNKSYINEILSEICYRETYQSSIIQLENIQFYNTLNLSSILPLPSNVLPSNIVNHISQQDLQRKLSLSKLSIKTLIQFYLVDNQHYLFENEITSKILLHFLSQHWIQFNSNESNHIKTILSKLKCISTNQGMKLPQESYIPSSNISENLPIISSDDNEEYPLSIEFLKSIGCRTMHFPSTTYNSNFIKSTDNNETLQNFIQDLLKQRKTMSDTDLNSLKNNSYLIGTTLEYYGDIKRKYKGNELHFPSVAKELQWKELLIIDWIDINPISDEYFFLKELGVKEAPDLQDLLFHIAQEHYRGSRIKSDYKLPHSLIYFAENFRKYYLKVWQNNQIRTSFLPSSLPEINKSAEIILTTPQSVFKELNPLCPSLLPDVIQCFSHCFDISLLGIKLRPDLETAFNILMDKRYEILTVESAPIYFSYLNKLDGLNKTFIEKVSYKSFIPHSSSSYSKPSQVFIRSETLSSSSDDETATSGLIDYVDYGPEANSFLFSIGVVSYPSAENLIELLIERQSSYFSQTNENTDEMIKAKLRVYTNCLKQLASISNIKQKFQQEPLKSRLINKSWCLGYQIIKHENGNNEKVFQIAKPNDIYLDDDHQSAIDLQPLCAPDEADLIKLYETFGAKWLSESVKRTLIHTGLIFTTERSKQLYELIDHRLDMLFVNKRGEYLENIDEKRLDLLRKNFSVYESEGIQCEITFQYRTITLDKSTNCSSCVLEYDKNQVNLYIHKDLPTLDYIDIASELIRFIHKKPLESLVHSISDKLSSPLETLKRRGIPVDRFLKQKQQQQQQPIKLVLRNEQQQFSKFDDYYQQSIEKSSKEYSSPVEKYSSNIERNCIDDFREHQSLNKIDINRMLKTSRSYFQNEFHQSECSRQENNNLCEYIPSSNMIRYETLFHNIPLYIDENVRITNTMIEQGKQLAYLLSSFATHVFHISQSVIHLFRDINSARVAFNTNGALFFNLRYFEQVFAKDLEFSLENNSTIRTIINFYFLIFCHELTHNIHLSHDLNFIHCFESVIVRFMDEKELFLSKFSFRYY</sequence>
<dbReference type="InterPro" id="IPR058210">
    <property type="entry name" value="SACS/Nov_dom"/>
</dbReference>
<dbReference type="InterPro" id="IPR022155">
    <property type="entry name" value="DUF3684"/>
</dbReference>
<dbReference type="PANTHER" id="PTHR47839">
    <property type="entry name" value="DOMAIN PROTEIN, PUTATIVE (AFU_ORTHOLOGUE AFUA_6G04830)-RELATED"/>
    <property type="match status" value="1"/>
</dbReference>
<dbReference type="EMBL" id="CAJNOE010001324">
    <property type="protein sequence ID" value="CAF1412686.1"/>
    <property type="molecule type" value="Genomic_DNA"/>
</dbReference>
<proteinExistence type="predicted"/>
<organism evidence="2 3">
    <name type="scientific">Adineta steineri</name>
    <dbReference type="NCBI Taxonomy" id="433720"/>
    <lineage>
        <taxon>Eukaryota</taxon>
        <taxon>Metazoa</taxon>
        <taxon>Spiralia</taxon>
        <taxon>Gnathifera</taxon>
        <taxon>Rotifera</taxon>
        <taxon>Eurotatoria</taxon>
        <taxon>Bdelloidea</taxon>
        <taxon>Adinetida</taxon>
        <taxon>Adinetidae</taxon>
        <taxon>Adineta</taxon>
    </lineage>
</organism>
<dbReference type="Gene3D" id="3.30.565.10">
    <property type="entry name" value="Histidine kinase-like ATPase, C-terminal domain"/>
    <property type="match status" value="1"/>
</dbReference>
<evidence type="ECO:0000259" key="1">
    <source>
        <dbReference type="Pfam" id="PF25794"/>
    </source>
</evidence>
<accession>A0A815LQV2</accession>
<comment type="caution">
    <text evidence="2">The sequence shown here is derived from an EMBL/GenBank/DDBJ whole genome shotgun (WGS) entry which is preliminary data.</text>
</comment>
<dbReference type="Pfam" id="PF25794">
    <property type="entry name" value="SACS"/>
    <property type="match status" value="1"/>
</dbReference>
<feature type="domain" description="Sacsin/Nov" evidence="1">
    <location>
        <begin position="37"/>
        <end position="176"/>
    </location>
</feature>
<dbReference type="InterPro" id="IPR036890">
    <property type="entry name" value="HATPase_C_sf"/>
</dbReference>
<dbReference type="Proteomes" id="UP000663860">
    <property type="component" value="Unassembled WGS sequence"/>
</dbReference>
<protein>
    <recommendedName>
        <fullName evidence="1">Sacsin/Nov domain-containing protein</fullName>
    </recommendedName>
</protein>
<evidence type="ECO:0000313" key="2">
    <source>
        <dbReference type="EMBL" id="CAF1412686.1"/>
    </source>
</evidence>
<dbReference type="PANTHER" id="PTHR47839:SF1">
    <property type="entry name" value="DOMAIN PROTEIN, PUTATIVE (AFU_ORTHOLOGUE AFUA_6G04830)-RELATED"/>
    <property type="match status" value="1"/>
</dbReference>